<evidence type="ECO:0000256" key="2">
    <source>
        <dbReference type="SAM" id="Phobius"/>
    </source>
</evidence>
<dbReference type="AlphaFoldDB" id="K0RFZ8"/>
<keyword evidence="2" id="KW-0472">Membrane</keyword>
<dbReference type="EMBL" id="AGNL01039472">
    <property type="protein sequence ID" value="EJK52638.1"/>
    <property type="molecule type" value="Genomic_DNA"/>
</dbReference>
<comment type="caution">
    <text evidence="3">The sequence shown here is derived from an EMBL/GenBank/DDBJ whole genome shotgun (WGS) entry which is preliminary data.</text>
</comment>
<proteinExistence type="predicted"/>
<accession>K0RFZ8</accession>
<evidence type="ECO:0008006" key="5">
    <source>
        <dbReference type="Google" id="ProtNLM"/>
    </source>
</evidence>
<feature type="transmembrane region" description="Helical" evidence="2">
    <location>
        <begin position="14"/>
        <end position="35"/>
    </location>
</feature>
<reference evidence="3 4" key="1">
    <citation type="journal article" date="2012" name="Genome Biol.">
        <title>Genome and low-iron response of an oceanic diatom adapted to chronic iron limitation.</title>
        <authorList>
            <person name="Lommer M."/>
            <person name="Specht M."/>
            <person name="Roy A.S."/>
            <person name="Kraemer L."/>
            <person name="Andreson R."/>
            <person name="Gutowska M.A."/>
            <person name="Wolf J."/>
            <person name="Bergner S.V."/>
            <person name="Schilhabel M.B."/>
            <person name="Klostermeier U.C."/>
            <person name="Beiko R.G."/>
            <person name="Rosenstiel P."/>
            <person name="Hippler M."/>
            <person name="Laroche J."/>
        </authorList>
    </citation>
    <scope>NUCLEOTIDE SEQUENCE [LARGE SCALE GENOMIC DNA]</scope>
    <source>
        <strain evidence="3 4">CCMP1005</strain>
    </source>
</reference>
<protein>
    <recommendedName>
        <fullName evidence="5">Transmembrane protein 242</fullName>
    </recommendedName>
</protein>
<keyword evidence="2" id="KW-0812">Transmembrane</keyword>
<keyword evidence="4" id="KW-1185">Reference proteome</keyword>
<keyword evidence="2" id="KW-1133">Transmembrane helix</keyword>
<gene>
    <name evidence="3" type="ORF">THAOC_28063</name>
</gene>
<evidence type="ECO:0000313" key="3">
    <source>
        <dbReference type="EMBL" id="EJK52638.1"/>
    </source>
</evidence>
<sequence length="189" mass="20071">MATDKPDRESPPPISPGAALLACSLPLSVGTYLGYRRALSSPHSGSSLALPSSQRPPLGRGVPATTIGGTPPAIVAARALALGSLLSVSATGLLVSGVFYLSGCRSVDDLVRKWREWAPRKLREVEMSVGLAMGLPLGESRRAATEEYAEATRGMNEEQEIAYVARRYADEFKWDDDGSQEQAPGSGRE</sequence>
<evidence type="ECO:0000313" key="4">
    <source>
        <dbReference type="Proteomes" id="UP000266841"/>
    </source>
</evidence>
<dbReference type="Proteomes" id="UP000266841">
    <property type="component" value="Unassembled WGS sequence"/>
</dbReference>
<dbReference type="PROSITE" id="PS51257">
    <property type="entry name" value="PROKAR_LIPOPROTEIN"/>
    <property type="match status" value="1"/>
</dbReference>
<feature type="transmembrane region" description="Helical" evidence="2">
    <location>
        <begin position="79"/>
        <end position="101"/>
    </location>
</feature>
<name>K0RFZ8_THAOC</name>
<feature type="compositionally biased region" description="Polar residues" evidence="1">
    <location>
        <begin position="45"/>
        <end position="55"/>
    </location>
</feature>
<feature type="region of interest" description="Disordered" evidence="1">
    <location>
        <begin position="45"/>
        <end position="65"/>
    </location>
</feature>
<organism evidence="3 4">
    <name type="scientific">Thalassiosira oceanica</name>
    <name type="common">Marine diatom</name>
    <dbReference type="NCBI Taxonomy" id="159749"/>
    <lineage>
        <taxon>Eukaryota</taxon>
        <taxon>Sar</taxon>
        <taxon>Stramenopiles</taxon>
        <taxon>Ochrophyta</taxon>
        <taxon>Bacillariophyta</taxon>
        <taxon>Coscinodiscophyceae</taxon>
        <taxon>Thalassiosirophycidae</taxon>
        <taxon>Thalassiosirales</taxon>
        <taxon>Thalassiosiraceae</taxon>
        <taxon>Thalassiosira</taxon>
    </lineage>
</organism>
<evidence type="ECO:0000256" key="1">
    <source>
        <dbReference type="SAM" id="MobiDB-lite"/>
    </source>
</evidence>